<evidence type="ECO:0000259" key="1">
    <source>
        <dbReference type="Pfam" id="PF17338"/>
    </source>
</evidence>
<reference evidence="2 3" key="1">
    <citation type="submission" date="2011-08" db="EMBL/GenBank/DDBJ databases">
        <authorList>
            <person name="Lin Y."/>
            <person name="Hao X."/>
            <person name="Johnstone L."/>
            <person name="Miller S.J."/>
            <person name="Wei G."/>
            <person name="Rensing C."/>
        </authorList>
    </citation>
    <scope>NUCLEOTIDE SEQUENCE [LARGE SCALE GENOMIC DNA]</scope>
    <source>
        <strain evidence="2 3">K42</strain>
    </source>
</reference>
<dbReference type="AlphaFoldDB" id="G2G9V1"/>
<dbReference type="PATRIC" id="fig|700597.3.peg.2224"/>
<proteinExistence type="predicted"/>
<evidence type="ECO:0000313" key="3">
    <source>
        <dbReference type="Proteomes" id="UP000004217"/>
    </source>
</evidence>
<feature type="domain" description="Gene product 88" evidence="1">
    <location>
        <begin position="19"/>
        <end position="238"/>
    </location>
</feature>
<accession>G2G9V1</accession>
<dbReference type="Proteomes" id="UP000004217">
    <property type="component" value="Unassembled WGS sequence"/>
</dbReference>
<comment type="caution">
    <text evidence="2">The sequence shown here is derived from an EMBL/GenBank/DDBJ whole genome shotgun (WGS) entry which is preliminary data.</text>
</comment>
<dbReference type="EMBL" id="AGBF01000026">
    <property type="protein sequence ID" value="EGX59662.1"/>
    <property type="molecule type" value="Genomic_DNA"/>
</dbReference>
<protein>
    <recommendedName>
        <fullName evidence="1">Gene product 88 domain-containing protein</fullName>
    </recommendedName>
</protein>
<organism evidence="2 3">
    <name type="scientific">Streptomyces zinciresistens K42</name>
    <dbReference type="NCBI Taxonomy" id="700597"/>
    <lineage>
        <taxon>Bacteria</taxon>
        <taxon>Bacillati</taxon>
        <taxon>Actinomycetota</taxon>
        <taxon>Actinomycetes</taxon>
        <taxon>Kitasatosporales</taxon>
        <taxon>Streptomycetaceae</taxon>
        <taxon>Streptomyces</taxon>
    </lineage>
</organism>
<name>G2G9V1_9ACTN</name>
<dbReference type="RefSeq" id="WP_007494381.1">
    <property type="nucleotide sequence ID" value="NZ_AGBF01000026.1"/>
</dbReference>
<keyword evidence="3" id="KW-1185">Reference proteome</keyword>
<evidence type="ECO:0000313" key="2">
    <source>
        <dbReference type="EMBL" id="EGX59662.1"/>
    </source>
</evidence>
<dbReference type="InterPro" id="IPR020290">
    <property type="entry name" value="Gp88"/>
</dbReference>
<gene>
    <name evidence="2" type="ORF">SZN_11358</name>
</gene>
<dbReference type="Pfam" id="PF17338">
    <property type="entry name" value="GP88"/>
    <property type="match status" value="1"/>
</dbReference>
<sequence length="264" mass="30364">MNTSSTTDTPHTKPKARRWLLTQNRQLRAEGIFNWPLPAWAGRFSDGSTYNACPEAGACAKLCYARVGTYRWPVVLAAHERNMWMTMHALDEWEAQMAEELRHRRYRGKWIRLHDSGDFHSDEYLQAWLRIMRNAPADTWFYCYTKSVSRFRRLVEPNPPENFLWCYSLGGKEDFLLDLESDRHADVFPGVEELEEAGYTDQTESDLLSVLSESPKVGIPANYIPALLKRQGDETFSSLQRALDKKLAEKKQRRTAAGSLGLAS</sequence>